<dbReference type="PANTHER" id="PTHR22589">
    <property type="entry name" value="CARNITINE O-ACYLTRANSFERASE"/>
    <property type="match status" value="1"/>
</dbReference>
<evidence type="ECO:0000313" key="5">
    <source>
        <dbReference type="Proteomes" id="UP000762676"/>
    </source>
</evidence>
<organism evidence="4 5">
    <name type="scientific">Elysia marginata</name>
    <dbReference type="NCBI Taxonomy" id="1093978"/>
    <lineage>
        <taxon>Eukaryota</taxon>
        <taxon>Metazoa</taxon>
        <taxon>Spiralia</taxon>
        <taxon>Lophotrochozoa</taxon>
        <taxon>Mollusca</taxon>
        <taxon>Gastropoda</taxon>
        <taxon>Heterobranchia</taxon>
        <taxon>Euthyneura</taxon>
        <taxon>Panpulmonata</taxon>
        <taxon>Sacoglossa</taxon>
        <taxon>Placobranchoidea</taxon>
        <taxon>Plakobranchidae</taxon>
        <taxon>Elysia</taxon>
    </lineage>
</organism>
<dbReference type="Proteomes" id="UP000762676">
    <property type="component" value="Unassembled WGS sequence"/>
</dbReference>
<reference evidence="4 5" key="1">
    <citation type="journal article" date="2021" name="Elife">
        <title>Chloroplast acquisition without the gene transfer in kleptoplastic sea slugs, Plakobranchus ocellatus.</title>
        <authorList>
            <person name="Maeda T."/>
            <person name="Takahashi S."/>
            <person name="Yoshida T."/>
            <person name="Shimamura S."/>
            <person name="Takaki Y."/>
            <person name="Nagai Y."/>
            <person name="Toyoda A."/>
            <person name="Suzuki Y."/>
            <person name="Arimoto A."/>
            <person name="Ishii H."/>
            <person name="Satoh N."/>
            <person name="Nishiyama T."/>
            <person name="Hasebe M."/>
            <person name="Maruyama T."/>
            <person name="Minagawa J."/>
            <person name="Obokata J."/>
            <person name="Shigenobu S."/>
        </authorList>
    </citation>
    <scope>NUCLEOTIDE SEQUENCE [LARGE SCALE GENOMIC DNA]</scope>
</reference>
<evidence type="ECO:0000256" key="2">
    <source>
        <dbReference type="SAM" id="SignalP"/>
    </source>
</evidence>
<dbReference type="GO" id="GO:0005739">
    <property type="term" value="C:mitochondrion"/>
    <property type="evidence" value="ECO:0007669"/>
    <property type="project" value="TreeGrafter"/>
</dbReference>
<evidence type="ECO:0000259" key="3">
    <source>
        <dbReference type="Pfam" id="PF00755"/>
    </source>
</evidence>
<dbReference type="EMBL" id="BMAT01011075">
    <property type="protein sequence ID" value="GFR66267.1"/>
    <property type="molecule type" value="Genomic_DNA"/>
</dbReference>
<gene>
    <name evidence="4" type="ORF">ElyMa_005554500</name>
</gene>
<keyword evidence="5" id="KW-1185">Reference proteome</keyword>
<dbReference type="GO" id="GO:0009437">
    <property type="term" value="P:carnitine metabolic process"/>
    <property type="evidence" value="ECO:0007669"/>
    <property type="project" value="TreeGrafter"/>
</dbReference>
<feature type="signal peptide" evidence="2">
    <location>
        <begin position="1"/>
        <end position="28"/>
    </location>
</feature>
<dbReference type="AlphaFoldDB" id="A0AAV4EZ81"/>
<proteinExistence type="inferred from homology"/>
<dbReference type="InterPro" id="IPR023213">
    <property type="entry name" value="CAT-like_dom_sf"/>
</dbReference>
<evidence type="ECO:0000313" key="4">
    <source>
        <dbReference type="EMBL" id="GFR66267.1"/>
    </source>
</evidence>
<dbReference type="GO" id="GO:0004095">
    <property type="term" value="F:carnitine O-palmitoyltransferase activity"/>
    <property type="evidence" value="ECO:0007669"/>
    <property type="project" value="TreeGrafter"/>
</dbReference>
<name>A0AAV4EZ81_9GAST</name>
<sequence>MLRKCHAKSDIFLFLPLLLPSYIRVSYARINEVYLTCHFHRPPINRLTQCSLSNLSLPQTPHQQTDRLDLNKHPDRICGGGGFGPVTDDGYGVSYMIAGEDTIFFHISCKKSCSHTDSHKFGATLAQSLNDMRDLFSKDK</sequence>
<protein>
    <submittedName>
        <fullName evidence="4">Carnitine O-palmitoyltransferase 1, liver isoform-like</fullName>
    </submittedName>
</protein>
<dbReference type="InterPro" id="IPR000542">
    <property type="entry name" value="Carn_acyl_trans"/>
</dbReference>
<accession>A0AAV4EZ81</accession>
<dbReference type="PANTHER" id="PTHR22589:SF31">
    <property type="entry name" value="CARNITINE O-PALMITOYLTRANSFERASE"/>
    <property type="match status" value="1"/>
</dbReference>
<dbReference type="Pfam" id="PF00755">
    <property type="entry name" value="Carn_acyltransf"/>
    <property type="match status" value="1"/>
</dbReference>
<feature type="chain" id="PRO_5043416520" evidence="2">
    <location>
        <begin position="29"/>
        <end position="140"/>
    </location>
</feature>
<dbReference type="GO" id="GO:0006631">
    <property type="term" value="P:fatty acid metabolic process"/>
    <property type="evidence" value="ECO:0007669"/>
    <property type="project" value="TreeGrafter"/>
</dbReference>
<dbReference type="Gene3D" id="3.30.559.10">
    <property type="entry name" value="Chloramphenicol acetyltransferase-like domain"/>
    <property type="match status" value="1"/>
</dbReference>
<dbReference type="InterPro" id="IPR039551">
    <property type="entry name" value="Cho/carn_acyl_trans"/>
</dbReference>
<evidence type="ECO:0000256" key="1">
    <source>
        <dbReference type="ARBA" id="ARBA00005232"/>
    </source>
</evidence>
<keyword evidence="2" id="KW-0732">Signal</keyword>
<comment type="caution">
    <text evidence="4">The sequence shown here is derived from an EMBL/GenBank/DDBJ whole genome shotgun (WGS) entry which is preliminary data.</text>
</comment>
<comment type="similarity">
    <text evidence="1">Belongs to the carnitine/choline acetyltransferase family.</text>
</comment>
<dbReference type="SUPFAM" id="SSF52777">
    <property type="entry name" value="CoA-dependent acyltransferases"/>
    <property type="match status" value="1"/>
</dbReference>
<feature type="domain" description="Choline/carnitine acyltransferase" evidence="3">
    <location>
        <begin position="39"/>
        <end position="126"/>
    </location>
</feature>